<proteinExistence type="predicted"/>
<evidence type="ECO:0000256" key="1">
    <source>
        <dbReference type="SAM" id="MobiDB-lite"/>
    </source>
</evidence>
<evidence type="ECO:0000313" key="3">
    <source>
        <dbReference type="Proteomes" id="UP000238823"/>
    </source>
</evidence>
<feature type="region of interest" description="Disordered" evidence="1">
    <location>
        <begin position="33"/>
        <end position="52"/>
    </location>
</feature>
<evidence type="ECO:0000313" key="2">
    <source>
        <dbReference type="EMBL" id="PRP95110.1"/>
    </source>
</evidence>
<reference evidence="2 3" key="1">
    <citation type="submission" date="2018-03" db="EMBL/GenBank/DDBJ databases">
        <title>Draft Genome Sequences of the Obligatory Marine Myxobacteria Enhygromyxa salina SWB007.</title>
        <authorList>
            <person name="Poehlein A."/>
            <person name="Moghaddam J.A."/>
            <person name="Harms H."/>
            <person name="Alanjari M."/>
            <person name="Koenig G.M."/>
            <person name="Daniel R."/>
            <person name="Schaeberle T.F."/>
        </authorList>
    </citation>
    <scope>NUCLEOTIDE SEQUENCE [LARGE SCALE GENOMIC DNA]</scope>
    <source>
        <strain evidence="2 3">SWB007</strain>
    </source>
</reference>
<dbReference type="OrthoDB" id="5526694at2"/>
<feature type="region of interest" description="Disordered" evidence="1">
    <location>
        <begin position="242"/>
        <end position="269"/>
    </location>
</feature>
<accession>A0A2S9XQU8</accession>
<name>A0A2S9XQU8_9BACT</name>
<feature type="compositionally biased region" description="Basic and acidic residues" evidence="1">
    <location>
        <begin position="164"/>
        <end position="173"/>
    </location>
</feature>
<dbReference type="EMBL" id="PVNL01000138">
    <property type="protein sequence ID" value="PRP95110.1"/>
    <property type="molecule type" value="Genomic_DNA"/>
</dbReference>
<feature type="region of interest" description="Disordered" evidence="1">
    <location>
        <begin position="118"/>
        <end position="173"/>
    </location>
</feature>
<comment type="caution">
    <text evidence="2">The sequence shown here is derived from an EMBL/GenBank/DDBJ whole genome shotgun (WGS) entry which is preliminary data.</text>
</comment>
<dbReference type="Proteomes" id="UP000238823">
    <property type="component" value="Unassembled WGS sequence"/>
</dbReference>
<dbReference type="RefSeq" id="WP_146158582.1">
    <property type="nucleotide sequence ID" value="NZ_PVNL01000138.1"/>
</dbReference>
<organism evidence="2 3">
    <name type="scientific">Enhygromyxa salina</name>
    <dbReference type="NCBI Taxonomy" id="215803"/>
    <lineage>
        <taxon>Bacteria</taxon>
        <taxon>Pseudomonadati</taxon>
        <taxon>Myxococcota</taxon>
        <taxon>Polyangia</taxon>
        <taxon>Nannocystales</taxon>
        <taxon>Nannocystaceae</taxon>
        <taxon>Enhygromyxa</taxon>
    </lineage>
</organism>
<sequence length="269" mass="27358">MIELDEATRHALLARDGPPPGTSEQILATLRVRLGPGSGGPGPGGPEPLAGDGAVASALEGVAEAGRAAWVAKVIGATVGLTGAGLLVLKVGAMTINAAGVRDDAPPTQDVQVQVETADAGSVGDDAATEQPAPNLTEPPEPSSTSAADSSGLPRAERSSSAVSRDDDERDDARSDLAAEVALLRDAKQLRATAPQAALEQLERHRAQFPAGTLAPERDALRIELLCALGRVTQAEAAREQFAGTHPGSPLQARIETTCAGTDPERGGD</sequence>
<dbReference type="AlphaFoldDB" id="A0A2S9XQU8"/>
<protein>
    <submittedName>
        <fullName evidence="2">Uncharacterized protein</fullName>
    </submittedName>
</protein>
<gene>
    <name evidence="2" type="ORF">ENSA7_74240</name>
</gene>